<accession>A0A7X3MSE9</accession>
<dbReference type="RefSeq" id="WP_160884729.1">
    <property type="nucleotide sequence ID" value="NZ_WURB01000007.1"/>
</dbReference>
<proteinExistence type="predicted"/>
<reference evidence="1 2" key="1">
    <citation type="submission" date="2019-12" db="EMBL/GenBank/DDBJ databases">
        <authorList>
            <person name="Yuan C.-G."/>
        </authorList>
    </citation>
    <scope>NUCLEOTIDE SEQUENCE [LARGE SCALE GENOMIC DNA]</scope>
    <source>
        <strain evidence="1 2">KCTC 23863</strain>
    </source>
</reference>
<evidence type="ECO:0000313" key="2">
    <source>
        <dbReference type="Proteomes" id="UP000436483"/>
    </source>
</evidence>
<dbReference type="AlphaFoldDB" id="A0A7X3MSE9"/>
<protein>
    <submittedName>
        <fullName evidence="1">Uncharacterized protein</fullName>
    </submittedName>
</protein>
<dbReference type="EMBL" id="WURB01000007">
    <property type="protein sequence ID" value="MXQ12145.1"/>
    <property type="molecule type" value="Genomic_DNA"/>
</dbReference>
<dbReference type="Proteomes" id="UP000436483">
    <property type="component" value="Unassembled WGS sequence"/>
</dbReference>
<dbReference type="OrthoDB" id="9805159at2"/>
<name>A0A7X3MSE9_9HYPH</name>
<gene>
    <name evidence="1" type="ORF">GR328_11835</name>
</gene>
<organism evidence="1 2">
    <name type="scientific">Microvirga makkahensis</name>
    <dbReference type="NCBI Taxonomy" id="1128670"/>
    <lineage>
        <taxon>Bacteria</taxon>
        <taxon>Pseudomonadati</taxon>
        <taxon>Pseudomonadota</taxon>
        <taxon>Alphaproteobacteria</taxon>
        <taxon>Hyphomicrobiales</taxon>
        <taxon>Methylobacteriaceae</taxon>
        <taxon>Microvirga</taxon>
    </lineage>
</organism>
<keyword evidence="2" id="KW-1185">Reference proteome</keyword>
<evidence type="ECO:0000313" key="1">
    <source>
        <dbReference type="EMBL" id="MXQ12145.1"/>
    </source>
</evidence>
<reference evidence="1 2" key="2">
    <citation type="submission" date="2020-01" db="EMBL/GenBank/DDBJ databases">
        <title>Microvirga sp. nov., an arsenate reduction bacterium isolated from Tibet hotspring sediments.</title>
        <authorList>
            <person name="Xian W.-D."/>
            <person name="Li W.-J."/>
        </authorList>
    </citation>
    <scope>NUCLEOTIDE SEQUENCE [LARGE SCALE GENOMIC DNA]</scope>
    <source>
        <strain evidence="1 2">KCTC 23863</strain>
    </source>
</reference>
<comment type="caution">
    <text evidence="1">The sequence shown here is derived from an EMBL/GenBank/DDBJ whole genome shotgun (WGS) entry which is preliminary data.</text>
</comment>
<sequence length="79" mass="8335">MTYQTTAPADGSVISVISYGKPHEGRRLPVALNMSGGARARSRIDPGRVVVSTFLDRTGEEVAGGLDLRPHEGCIVDLG</sequence>